<dbReference type="Pfam" id="PF01979">
    <property type="entry name" value="Amidohydro_1"/>
    <property type="match status" value="1"/>
</dbReference>
<dbReference type="SUPFAM" id="SSF51556">
    <property type="entry name" value="Metallo-dependent hydrolases"/>
    <property type="match status" value="1"/>
</dbReference>
<accession>A0A7X0PK82</accession>
<dbReference type="Proteomes" id="UP000575083">
    <property type="component" value="Unassembled WGS sequence"/>
</dbReference>
<dbReference type="EMBL" id="JACHLK010000020">
    <property type="protein sequence ID" value="MBB6563495.1"/>
    <property type="molecule type" value="Genomic_DNA"/>
</dbReference>
<keyword evidence="2 4" id="KW-0378">Hydrolase</keyword>
<dbReference type="InterPro" id="IPR050287">
    <property type="entry name" value="MTA/SAH_deaminase"/>
</dbReference>
<proteinExistence type="inferred from homology"/>
<dbReference type="InterPro" id="IPR006680">
    <property type="entry name" value="Amidohydro-rel"/>
</dbReference>
<dbReference type="AlphaFoldDB" id="A0A7X0PK82"/>
<comment type="caution">
    <text evidence="4">The sequence shown here is derived from an EMBL/GenBank/DDBJ whole genome shotgun (WGS) entry which is preliminary data.</text>
</comment>
<dbReference type="RefSeq" id="WP_184864615.1">
    <property type="nucleotide sequence ID" value="NZ_JACHLK010000020.1"/>
</dbReference>
<dbReference type="InterPro" id="IPR032466">
    <property type="entry name" value="Metal_Hydrolase"/>
</dbReference>
<evidence type="ECO:0000256" key="2">
    <source>
        <dbReference type="ARBA" id="ARBA00022801"/>
    </source>
</evidence>
<evidence type="ECO:0000256" key="1">
    <source>
        <dbReference type="ARBA" id="ARBA00006745"/>
    </source>
</evidence>
<dbReference type="GO" id="GO:0016810">
    <property type="term" value="F:hydrolase activity, acting on carbon-nitrogen (but not peptide) bonds"/>
    <property type="evidence" value="ECO:0007669"/>
    <property type="project" value="InterPro"/>
</dbReference>
<evidence type="ECO:0000313" key="5">
    <source>
        <dbReference type="Proteomes" id="UP000575083"/>
    </source>
</evidence>
<comment type="similarity">
    <text evidence="1">Belongs to the metallo-dependent hydrolases superfamily. ATZ/TRZ family.</text>
</comment>
<dbReference type="PANTHER" id="PTHR43794:SF11">
    <property type="entry name" value="AMIDOHYDROLASE-RELATED DOMAIN-CONTAINING PROTEIN"/>
    <property type="match status" value="1"/>
</dbReference>
<feature type="domain" description="Amidohydrolase-related" evidence="3">
    <location>
        <begin position="66"/>
        <end position="411"/>
    </location>
</feature>
<evidence type="ECO:0000259" key="3">
    <source>
        <dbReference type="Pfam" id="PF01979"/>
    </source>
</evidence>
<dbReference type="Gene3D" id="3.20.20.140">
    <property type="entry name" value="Metal-dependent hydrolases"/>
    <property type="match status" value="1"/>
</dbReference>
<protein>
    <submittedName>
        <fullName evidence="4">Cytosine/adenosine deaminase-related metal-dependent hydrolase</fullName>
    </submittedName>
</protein>
<dbReference type="Gene3D" id="2.30.40.10">
    <property type="entry name" value="Urease, subunit C, domain 1"/>
    <property type="match status" value="1"/>
</dbReference>
<evidence type="ECO:0000313" key="4">
    <source>
        <dbReference type="EMBL" id="MBB6563495.1"/>
    </source>
</evidence>
<dbReference type="NCBIfam" id="NF006056">
    <property type="entry name" value="PRK08204.1"/>
    <property type="match status" value="1"/>
</dbReference>
<sequence length="444" mass="47559">MPSKPSPDRSGLDQELVIRGGHLLTMDPALGDLPCADVHVRGGAIVAVGPQLPAQGVPELDARDMVVLPGFVDTHWHLWNSALRALVRGDDPVHGYFPVTLGAGPLFTPEDSYRSVRLGLAEGLLSGITTVHNWAHNTRSPEHADAELSAMADMGVRGRFAYGWGQEQPLAQPMDLSGLEGLQQRDLPSHLLTLGAAVRTPVSNPRGAVPIGVVSEECARIRALGLPLTMHARPGVVSVLAEHGLLGPDLQLVHPQGMSPQDCALLAAAGTTMTCSPTIEMLYAQATRGVIQFHEMEEAGVHQSLSVDSSGASANADFFACMRALLWSHKQRFGSRVPLTAQRLLRLATLDGARDLGLDHLVGSLTPGKRADIQIVRATDPNLAPVFDPAHALVYSAQPGNVDTVLVDGRVLLRRSQPTRWDSADIVREATESMRALARRHPLP</sequence>
<reference evidence="4 5" key="1">
    <citation type="submission" date="2020-08" db="EMBL/GenBank/DDBJ databases">
        <title>Functional genomics of gut bacteria from endangered species of beetles.</title>
        <authorList>
            <person name="Carlos-Shanley C."/>
        </authorList>
    </citation>
    <scope>NUCLEOTIDE SEQUENCE [LARGE SCALE GENOMIC DNA]</scope>
    <source>
        <strain evidence="4 5">S00198</strain>
    </source>
</reference>
<gene>
    <name evidence="4" type="ORF">HNP48_006215</name>
</gene>
<dbReference type="SUPFAM" id="SSF51338">
    <property type="entry name" value="Composite domain of metallo-dependent hydrolases"/>
    <property type="match status" value="2"/>
</dbReference>
<dbReference type="PANTHER" id="PTHR43794">
    <property type="entry name" value="AMINOHYDROLASE SSNA-RELATED"/>
    <property type="match status" value="1"/>
</dbReference>
<name>A0A7X0PK82_9BURK</name>
<keyword evidence="5" id="KW-1185">Reference proteome</keyword>
<dbReference type="InterPro" id="IPR011059">
    <property type="entry name" value="Metal-dep_hydrolase_composite"/>
</dbReference>
<organism evidence="4 5">
    <name type="scientific">Acidovorax soli</name>
    <dbReference type="NCBI Taxonomy" id="592050"/>
    <lineage>
        <taxon>Bacteria</taxon>
        <taxon>Pseudomonadati</taxon>
        <taxon>Pseudomonadota</taxon>
        <taxon>Betaproteobacteria</taxon>
        <taxon>Burkholderiales</taxon>
        <taxon>Comamonadaceae</taxon>
        <taxon>Acidovorax</taxon>
    </lineage>
</organism>